<evidence type="ECO:0000313" key="3">
    <source>
        <dbReference type="Proteomes" id="UP000828390"/>
    </source>
</evidence>
<keyword evidence="3" id="KW-1185">Reference proteome</keyword>
<dbReference type="Pfam" id="PF00650">
    <property type="entry name" value="CRAL_TRIO"/>
    <property type="match status" value="1"/>
</dbReference>
<dbReference type="SMART" id="SM00516">
    <property type="entry name" value="SEC14"/>
    <property type="match status" value="1"/>
</dbReference>
<feature type="domain" description="CRAL-TRIO" evidence="1">
    <location>
        <begin position="107"/>
        <end position="257"/>
    </location>
</feature>
<dbReference type="SUPFAM" id="SSF52087">
    <property type="entry name" value="CRAL/TRIO domain"/>
    <property type="match status" value="1"/>
</dbReference>
<dbReference type="PANTHER" id="PTHR10174:SF208">
    <property type="entry name" value="CRAL-TRIO DOMAIN-CONTAINING PROTEIN DDB_G0278031"/>
    <property type="match status" value="1"/>
</dbReference>
<comment type="caution">
    <text evidence="2">The sequence shown here is derived from an EMBL/GenBank/DDBJ whole genome shotgun (WGS) entry which is preliminary data.</text>
</comment>
<evidence type="ECO:0000259" key="1">
    <source>
        <dbReference type="PROSITE" id="PS50191"/>
    </source>
</evidence>
<dbReference type="SUPFAM" id="SSF46938">
    <property type="entry name" value="CRAL/TRIO N-terminal domain"/>
    <property type="match status" value="1"/>
</dbReference>
<dbReference type="PROSITE" id="PS50191">
    <property type="entry name" value="CRAL_TRIO"/>
    <property type="match status" value="1"/>
</dbReference>
<dbReference type="InterPro" id="IPR036273">
    <property type="entry name" value="CRAL/TRIO_N_dom_sf"/>
</dbReference>
<dbReference type="Gene3D" id="3.40.525.10">
    <property type="entry name" value="CRAL-TRIO lipid binding domain"/>
    <property type="match status" value="1"/>
</dbReference>
<reference evidence="2" key="1">
    <citation type="journal article" date="2019" name="bioRxiv">
        <title>The Genome of the Zebra Mussel, Dreissena polymorpha: A Resource for Invasive Species Research.</title>
        <authorList>
            <person name="McCartney M.A."/>
            <person name="Auch B."/>
            <person name="Kono T."/>
            <person name="Mallez S."/>
            <person name="Zhang Y."/>
            <person name="Obille A."/>
            <person name="Becker A."/>
            <person name="Abrahante J.E."/>
            <person name="Garbe J."/>
            <person name="Badalamenti J.P."/>
            <person name="Herman A."/>
            <person name="Mangelson H."/>
            <person name="Liachko I."/>
            <person name="Sullivan S."/>
            <person name="Sone E.D."/>
            <person name="Koren S."/>
            <person name="Silverstein K.A.T."/>
            <person name="Beckman K.B."/>
            <person name="Gohl D.M."/>
        </authorList>
    </citation>
    <scope>NUCLEOTIDE SEQUENCE</scope>
    <source>
        <strain evidence="2">Duluth1</strain>
        <tissue evidence="2">Whole animal</tissue>
    </source>
</reference>
<dbReference type="EMBL" id="JAIWYP010000003">
    <property type="protein sequence ID" value="KAH3844662.1"/>
    <property type="molecule type" value="Genomic_DNA"/>
</dbReference>
<reference evidence="2" key="2">
    <citation type="submission" date="2020-11" db="EMBL/GenBank/DDBJ databases">
        <authorList>
            <person name="McCartney M.A."/>
            <person name="Auch B."/>
            <person name="Kono T."/>
            <person name="Mallez S."/>
            <person name="Becker A."/>
            <person name="Gohl D.M."/>
            <person name="Silverstein K.A.T."/>
            <person name="Koren S."/>
            <person name="Bechman K.B."/>
            <person name="Herman A."/>
            <person name="Abrahante J.E."/>
            <person name="Garbe J."/>
        </authorList>
    </citation>
    <scope>NUCLEOTIDE SEQUENCE</scope>
    <source>
        <strain evidence="2">Duluth1</strain>
        <tissue evidence="2">Whole animal</tissue>
    </source>
</reference>
<name>A0A9D4KSS0_DREPO</name>
<dbReference type="GO" id="GO:1902936">
    <property type="term" value="F:phosphatidylinositol bisphosphate binding"/>
    <property type="evidence" value="ECO:0007669"/>
    <property type="project" value="TreeGrafter"/>
</dbReference>
<sequence>MTLISTGRDAVLALPVVADECEETGIRDLRKWIQDTEGIPMFSEHTFCSAFLHVSKFEQQEARDRIQRYWYSRKHAIMLHMNGLDPSSSGVLNILRGPHAVYFPLPGYDKDGRKVILARWNQLDVSGKSYTFEEWFQAITLVFDTVCFLDPQARTHGITFLMDAKGVRLKHLLFFGFDNSCKQFTVMQKGYPIRIRQVHYVNNNRVIGFFLEVVKKVITTKLANRIQLHGYKYEKVFEYIDVTNMPSDYLGEGVITRSSKDIMEKFIQDQILQPDNLRFLRELYITEIPDVEPRTELLGRKDALSTEPEVDEKGIEVQFLAYSTEKISIKDEKEIGVCEFD</sequence>
<dbReference type="PRINTS" id="PR00180">
    <property type="entry name" value="CRETINALDHBP"/>
</dbReference>
<dbReference type="CDD" id="cd00170">
    <property type="entry name" value="SEC14"/>
    <property type="match status" value="1"/>
</dbReference>
<protein>
    <recommendedName>
        <fullName evidence="1">CRAL-TRIO domain-containing protein</fullName>
    </recommendedName>
</protein>
<dbReference type="AlphaFoldDB" id="A0A9D4KSS0"/>
<accession>A0A9D4KSS0</accession>
<dbReference type="Proteomes" id="UP000828390">
    <property type="component" value="Unassembled WGS sequence"/>
</dbReference>
<dbReference type="InterPro" id="IPR036865">
    <property type="entry name" value="CRAL-TRIO_dom_sf"/>
</dbReference>
<dbReference type="PANTHER" id="PTHR10174">
    <property type="entry name" value="ALPHA-TOCOPHEROL TRANSFER PROTEIN-RELATED"/>
    <property type="match status" value="1"/>
</dbReference>
<dbReference type="InterPro" id="IPR001251">
    <property type="entry name" value="CRAL-TRIO_dom"/>
</dbReference>
<evidence type="ECO:0000313" key="2">
    <source>
        <dbReference type="EMBL" id="KAH3844662.1"/>
    </source>
</evidence>
<gene>
    <name evidence="2" type="ORF">DPMN_086921</name>
</gene>
<organism evidence="2 3">
    <name type="scientific">Dreissena polymorpha</name>
    <name type="common">Zebra mussel</name>
    <name type="synonym">Mytilus polymorpha</name>
    <dbReference type="NCBI Taxonomy" id="45954"/>
    <lineage>
        <taxon>Eukaryota</taxon>
        <taxon>Metazoa</taxon>
        <taxon>Spiralia</taxon>
        <taxon>Lophotrochozoa</taxon>
        <taxon>Mollusca</taxon>
        <taxon>Bivalvia</taxon>
        <taxon>Autobranchia</taxon>
        <taxon>Heteroconchia</taxon>
        <taxon>Euheterodonta</taxon>
        <taxon>Imparidentia</taxon>
        <taxon>Neoheterodontei</taxon>
        <taxon>Myida</taxon>
        <taxon>Dreissenoidea</taxon>
        <taxon>Dreissenidae</taxon>
        <taxon>Dreissena</taxon>
    </lineage>
</organism>
<proteinExistence type="predicted"/>
<dbReference type="GO" id="GO:0016020">
    <property type="term" value="C:membrane"/>
    <property type="evidence" value="ECO:0007669"/>
    <property type="project" value="TreeGrafter"/>
</dbReference>
<dbReference type="OrthoDB" id="6682367at2759"/>